<dbReference type="RefSeq" id="XP_058304796.1">
    <property type="nucleotide sequence ID" value="XM_058457897.1"/>
</dbReference>
<protein>
    <recommendedName>
        <fullName evidence="9">Major facilitator superfamily (MFS) profile domain-containing protein</fullName>
    </recommendedName>
</protein>
<feature type="transmembrane region" description="Helical" evidence="6">
    <location>
        <begin position="59"/>
        <end position="78"/>
    </location>
</feature>
<keyword evidence="8" id="KW-1185">Reference proteome</keyword>
<feature type="transmembrane region" description="Helical" evidence="6">
    <location>
        <begin position="90"/>
        <end position="115"/>
    </location>
</feature>
<dbReference type="EMBL" id="JAPQKR010000016">
    <property type="protein sequence ID" value="KAJ5191856.1"/>
    <property type="molecule type" value="Genomic_DNA"/>
</dbReference>
<comment type="caution">
    <text evidence="7">The sequence shown here is derived from an EMBL/GenBank/DDBJ whole genome shotgun (WGS) entry which is preliminary data.</text>
</comment>
<evidence type="ECO:0008006" key="9">
    <source>
        <dbReference type="Google" id="ProtNLM"/>
    </source>
</evidence>
<keyword evidence="3 6" id="KW-0812">Transmembrane</keyword>
<evidence type="ECO:0000313" key="7">
    <source>
        <dbReference type="EMBL" id="KAJ5191856.1"/>
    </source>
</evidence>
<accession>A0A9W9J9P9</accession>
<organism evidence="7 8">
    <name type="scientific">Penicillium cinerascens</name>
    <dbReference type="NCBI Taxonomy" id="70096"/>
    <lineage>
        <taxon>Eukaryota</taxon>
        <taxon>Fungi</taxon>
        <taxon>Dikarya</taxon>
        <taxon>Ascomycota</taxon>
        <taxon>Pezizomycotina</taxon>
        <taxon>Eurotiomycetes</taxon>
        <taxon>Eurotiomycetidae</taxon>
        <taxon>Eurotiales</taxon>
        <taxon>Aspergillaceae</taxon>
        <taxon>Penicillium</taxon>
    </lineage>
</organism>
<reference evidence="7" key="2">
    <citation type="journal article" date="2023" name="IMA Fungus">
        <title>Comparative genomic study of the Penicillium genus elucidates a diverse pangenome and 15 lateral gene transfer events.</title>
        <authorList>
            <person name="Petersen C."/>
            <person name="Sorensen T."/>
            <person name="Nielsen M.R."/>
            <person name="Sondergaard T.E."/>
            <person name="Sorensen J.L."/>
            <person name="Fitzpatrick D.A."/>
            <person name="Frisvad J.C."/>
            <person name="Nielsen K.L."/>
        </authorList>
    </citation>
    <scope>NUCLEOTIDE SEQUENCE</scope>
    <source>
        <strain evidence="7">IBT 15544</strain>
    </source>
</reference>
<keyword evidence="5 6" id="KW-0472">Membrane</keyword>
<proteinExistence type="predicted"/>
<evidence type="ECO:0000256" key="5">
    <source>
        <dbReference type="ARBA" id="ARBA00023136"/>
    </source>
</evidence>
<feature type="transmembrane region" description="Helical" evidence="6">
    <location>
        <begin position="199"/>
        <end position="217"/>
    </location>
</feature>
<dbReference type="InterPro" id="IPR036259">
    <property type="entry name" value="MFS_trans_sf"/>
</dbReference>
<dbReference type="SUPFAM" id="SSF103473">
    <property type="entry name" value="MFS general substrate transporter"/>
    <property type="match status" value="1"/>
</dbReference>
<gene>
    <name evidence="7" type="ORF">N7498_010841</name>
</gene>
<reference evidence="7" key="1">
    <citation type="submission" date="2022-12" db="EMBL/GenBank/DDBJ databases">
        <authorList>
            <person name="Petersen C."/>
        </authorList>
    </citation>
    <scope>NUCLEOTIDE SEQUENCE</scope>
    <source>
        <strain evidence="7">IBT 15544</strain>
    </source>
</reference>
<dbReference type="OrthoDB" id="10021397at2759"/>
<dbReference type="Proteomes" id="UP001150904">
    <property type="component" value="Unassembled WGS sequence"/>
</dbReference>
<evidence type="ECO:0000256" key="3">
    <source>
        <dbReference type="ARBA" id="ARBA00022692"/>
    </source>
</evidence>
<dbReference type="AlphaFoldDB" id="A0A9W9J9P9"/>
<evidence type="ECO:0000256" key="2">
    <source>
        <dbReference type="ARBA" id="ARBA00022448"/>
    </source>
</evidence>
<dbReference type="PANTHER" id="PTHR23501">
    <property type="entry name" value="MAJOR FACILITATOR SUPERFAMILY"/>
    <property type="match status" value="1"/>
</dbReference>
<evidence type="ECO:0000256" key="6">
    <source>
        <dbReference type="SAM" id="Phobius"/>
    </source>
</evidence>
<dbReference type="GO" id="GO:0005886">
    <property type="term" value="C:plasma membrane"/>
    <property type="evidence" value="ECO:0007669"/>
    <property type="project" value="TreeGrafter"/>
</dbReference>
<sequence length="232" mass="24440">MSSFNSSNFLLIYNLPVYIQEIANASPMGNGSRNLPLILASSICTLLSGNIFKYAKGCFQLFLAAGSTVQTIGAGMLYTMGLNPSIGQYIGYQVLVGVGVGPSFQIPVMACQMLVDPVDIPVVTSMVLWTLFHTLHCGALSVSAAQSIFDNELVASLDIYVPSVSSASDFAAGVTEIRDLFPTSQLPGILLAYLKGIQASWALGIALGGTAVLVSWVPMKRLRNTPVIGAVG</sequence>
<name>A0A9W9J9P9_9EURO</name>
<evidence type="ECO:0000256" key="1">
    <source>
        <dbReference type="ARBA" id="ARBA00004141"/>
    </source>
</evidence>
<dbReference type="GeneID" id="83185198"/>
<keyword evidence="2" id="KW-0813">Transport</keyword>
<feature type="transmembrane region" description="Helical" evidence="6">
    <location>
        <begin position="35"/>
        <end position="52"/>
    </location>
</feature>
<evidence type="ECO:0000256" key="4">
    <source>
        <dbReference type="ARBA" id="ARBA00022989"/>
    </source>
</evidence>
<dbReference type="GO" id="GO:0022857">
    <property type="term" value="F:transmembrane transporter activity"/>
    <property type="evidence" value="ECO:0007669"/>
    <property type="project" value="TreeGrafter"/>
</dbReference>
<evidence type="ECO:0000313" key="8">
    <source>
        <dbReference type="Proteomes" id="UP001150904"/>
    </source>
</evidence>
<feature type="transmembrane region" description="Helical" evidence="6">
    <location>
        <begin position="127"/>
        <end position="149"/>
    </location>
</feature>
<dbReference type="PANTHER" id="PTHR23501:SF177">
    <property type="entry name" value="MAJOR FACILITATOR SUPERFAMILY (MFS) PROFILE DOMAIN-CONTAINING PROTEIN-RELATED"/>
    <property type="match status" value="1"/>
</dbReference>
<comment type="subcellular location">
    <subcellularLocation>
        <location evidence="1">Membrane</location>
        <topology evidence="1">Multi-pass membrane protein</topology>
    </subcellularLocation>
</comment>
<keyword evidence="4 6" id="KW-1133">Transmembrane helix</keyword>